<dbReference type="OrthoDB" id="7055134at2"/>
<keyword evidence="2" id="KW-1185">Reference proteome</keyword>
<dbReference type="Gene3D" id="3.90.550.10">
    <property type="entry name" value="Spore Coat Polysaccharide Biosynthesis Protein SpsA, Chain A"/>
    <property type="match status" value="1"/>
</dbReference>
<proteinExistence type="predicted"/>
<dbReference type="Proteomes" id="UP000326936">
    <property type="component" value="Chromosome"/>
</dbReference>
<evidence type="ECO:0000313" key="1">
    <source>
        <dbReference type="EMBL" id="QFT24854.1"/>
    </source>
</evidence>
<dbReference type="EMBL" id="CP045350">
    <property type="protein sequence ID" value="QFT24854.1"/>
    <property type="molecule type" value="Genomic_DNA"/>
</dbReference>
<name>A0A5P9CF70_9VIBR</name>
<dbReference type="KEGG" id="vaq:FIV01_00040"/>
<protein>
    <submittedName>
        <fullName evidence="1">Glycosyl transferase family 2</fullName>
    </submittedName>
</protein>
<dbReference type="InterPro" id="IPR029044">
    <property type="entry name" value="Nucleotide-diphossugar_trans"/>
</dbReference>
<dbReference type="SUPFAM" id="SSF53448">
    <property type="entry name" value="Nucleotide-diphospho-sugar transferases"/>
    <property type="match status" value="1"/>
</dbReference>
<reference evidence="1 2" key="1">
    <citation type="submission" date="2019-10" db="EMBL/GenBank/DDBJ databases">
        <title>Complete genome sequence of Vibrio sp. strain THAF100, isolated from non-filtered water from the water column of tank 6 of a marine aquarium containing stony-coral fragments. Water maintained at 26 degree C.</title>
        <authorList>
            <person name="Ruckert C."/>
            <person name="Franco A."/>
            <person name="Kalinowski J."/>
            <person name="Glaeser S."/>
        </authorList>
    </citation>
    <scope>NUCLEOTIDE SEQUENCE [LARGE SCALE GENOMIC DNA]</scope>
    <source>
        <strain evidence="1 2">THAF100</strain>
    </source>
</reference>
<gene>
    <name evidence="1" type="ORF">FIV01_00040</name>
</gene>
<dbReference type="RefSeq" id="WP_152429189.1">
    <property type="nucleotide sequence ID" value="NZ_CBCSDK010000020.1"/>
</dbReference>
<dbReference type="AlphaFoldDB" id="A0A5P9CF70"/>
<sequence>MNKVCVLTTIFPMRYDYVERFFESLSHQTYSSFDTVIVNDGFGDISNIKSKNNNLNILEVEADSTPSKNRQVAIEFAIKSGYEIAILCDSDDYMDIHRVDVCVEQLKSTDIVVNELELFSEIGTIHDEYLSKRFLDGDIIEISDIKDKNIIGLSNSAFKLSIIDQFDFPKELIAIDWFLFSILILSGAKAKFTNKTKTYYRQYDQNTVGLGYMNEKKLIRCLDIKLLHYKLLKEYDFEYSKLLDEVIIIRDALVNEKFKSDYISQCNEKIKFPLWWELIPIKEVFNETNK</sequence>
<evidence type="ECO:0000313" key="2">
    <source>
        <dbReference type="Proteomes" id="UP000326936"/>
    </source>
</evidence>
<accession>A0A5P9CF70</accession>
<dbReference type="CDD" id="cd00761">
    <property type="entry name" value="Glyco_tranf_GTA_type"/>
    <property type="match status" value="1"/>
</dbReference>
<organism evidence="1 2">
    <name type="scientific">Vibrio aquimaris</name>
    <dbReference type="NCBI Taxonomy" id="2587862"/>
    <lineage>
        <taxon>Bacteria</taxon>
        <taxon>Pseudomonadati</taxon>
        <taxon>Pseudomonadota</taxon>
        <taxon>Gammaproteobacteria</taxon>
        <taxon>Vibrionales</taxon>
        <taxon>Vibrionaceae</taxon>
        <taxon>Vibrio</taxon>
    </lineage>
</organism>
<keyword evidence="1" id="KW-0808">Transferase</keyword>
<dbReference type="GO" id="GO:0016740">
    <property type="term" value="F:transferase activity"/>
    <property type="evidence" value="ECO:0007669"/>
    <property type="project" value="UniProtKB-KW"/>
</dbReference>